<dbReference type="Proteomes" id="UP000785679">
    <property type="component" value="Unassembled WGS sequence"/>
</dbReference>
<comment type="caution">
    <text evidence="1">The sequence shown here is derived from an EMBL/GenBank/DDBJ whole genome shotgun (WGS) entry which is preliminary data.</text>
</comment>
<proteinExistence type="predicted"/>
<accession>A0A8J8NHR9</accession>
<reference evidence="1" key="1">
    <citation type="submission" date="2019-06" db="EMBL/GenBank/DDBJ databases">
        <authorList>
            <person name="Zheng W."/>
        </authorList>
    </citation>
    <scope>NUCLEOTIDE SEQUENCE</scope>
    <source>
        <strain evidence="1">QDHG01</strain>
    </source>
</reference>
<protein>
    <submittedName>
        <fullName evidence="1">Uncharacterized protein</fullName>
    </submittedName>
</protein>
<name>A0A8J8NHR9_HALGN</name>
<organism evidence="1 2">
    <name type="scientific">Halteria grandinella</name>
    <dbReference type="NCBI Taxonomy" id="5974"/>
    <lineage>
        <taxon>Eukaryota</taxon>
        <taxon>Sar</taxon>
        <taxon>Alveolata</taxon>
        <taxon>Ciliophora</taxon>
        <taxon>Intramacronucleata</taxon>
        <taxon>Spirotrichea</taxon>
        <taxon>Stichotrichia</taxon>
        <taxon>Sporadotrichida</taxon>
        <taxon>Halteriidae</taxon>
        <taxon>Halteria</taxon>
    </lineage>
</organism>
<dbReference type="AlphaFoldDB" id="A0A8J8NHR9"/>
<evidence type="ECO:0000313" key="1">
    <source>
        <dbReference type="EMBL" id="TNV74939.1"/>
    </source>
</evidence>
<gene>
    <name evidence="1" type="ORF">FGO68_gene15502</name>
</gene>
<sequence>MNVFQLNICFQWIFWIIDGLVQKLQPNLIIFKCDSAASSFKCNVAINAFQIFLNQMSLEISISLCNFIDDYVFCVWRNEQCDISFVESAIFALFQGLGNTNEQLQPAILQWQVCQENIHFEL</sequence>
<dbReference type="EMBL" id="RRYP01016543">
    <property type="protein sequence ID" value="TNV74939.1"/>
    <property type="molecule type" value="Genomic_DNA"/>
</dbReference>
<keyword evidence="2" id="KW-1185">Reference proteome</keyword>
<evidence type="ECO:0000313" key="2">
    <source>
        <dbReference type="Proteomes" id="UP000785679"/>
    </source>
</evidence>